<dbReference type="InterPro" id="IPR016068">
    <property type="entry name" value="Translin_N"/>
</dbReference>
<dbReference type="InterPro" id="IPR036081">
    <property type="entry name" value="Translin_sf"/>
</dbReference>
<evidence type="ECO:0000256" key="4">
    <source>
        <dbReference type="ARBA" id="ARBA00022490"/>
    </source>
</evidence>
<dbReference type="Gene3D" id="1.20.58.190">
    <property type="entry name" value="Translin, domain 1"/>
    <property type="match status" value="1"/>
</dbReference>
<organism evidence="8">
    <name type="scientific">Rhizophora mucronata</name>
    <name type="common">Asiatic mangrove</name>
    <dbReference type="NCBI Taxonomy" id="61149"/>
    <lineage>
        <taxon>Eukaryota</taxon>
        <taxon>Viridiplantae</taxon>
        <taxon>Streptophyta</taxon>
        <taxon>Embryophyta</taxon>
        <taxon>Tracheophyta</taxon>
        <taxon>Spermatophyta</taxon>
        <taxon>Magnoliopsida</taxon>
        <taxon>eudicotyledons</taxon>
        <taxon>Gunneridae</taxon>
        <taxon>Pentapetalae</taxon>
        <taxon>rosids</taxon>
        <taxon>fabids</taxon>
        <taxon>Malpighiales</taxon>
        <taxon>Rhizophoraceae</taxon>
        <taxon>Rhizophora</taxon>
    </lineage>
</organism>
<dbReference type="EMBL" id="GGEC01020816">
    <property type="protein sequence ID" value="MBX01300.1"/>
    <property type="molecule type" value="Transcribed_RNA"/>
</dbReference>
<keyword evidence="7" id="KW-0539">Nucleus</keyword>
<evidence type="ECO:0000256" key="7">
    <source>
        <dbReference type="ARBA" id="ARBA00023242"/>
    </source>
</evidence>
<dbReference type="GO" id="GO:0043565">
    <property type="term" value="F:sequence-specific DNA binding"/>
    <property type="evidence" value="ECO:0007669"/>
    <property type="project" value="InterPro"/>
</dbReference>
<name>A0A2P2K6E9_RHIMU</name>
<evidence type="ECO:0008006" key="9">
    <source>
        <dbReference type="Google" id="ProtNLM"/>
    </source>
</evidence>
<dbReference type="GO" id="GO:0005634">
    <property type="term" value="C:nucleus"/>
    <property type="evidence" value="ECO:0007669"/>
    <property type="project" value="UniProtKB-SubCell"/>
</dbReference>
<dbReference type="GO" id="GO:0005737">
    <property type="term" value="C:cytoplasm"/>
    <property type="evidence" value="ECO:0007669"/>
    <property type="project" value="UniProtKB-SubCell"/>
</dbReference>
<keyword evidence="4" id="KW-0963">Cytoplasm</keyword>
<protein>
    <recommendedName>
        <fullName evidence="9">Translin</fullName>
    </recommendedName>
</protein>
<dbReference type="GO" id="GO:0003723">
    <property type="term" value="F:RNA binding"/>
    <property type="evidence" value="ECO:0007669"/>
    <property type="project" value="UniProtKB-KW"/>
</dbReference>
<dbReference type="FunFam" id="1.20.58.190:FF:000001">
    <property type="entry name" value="Translin"/>
    <property type="match status" value="1"/>
</dbReference>
<dbReference type="SUPFAM" id="SSF74784">
    <property type="entry name" value="Translin"/>
    <property type="match status" value="1"/>
</dbReference>
<evidence type="ECO:0000256" key="3">
    <source>
        <dbReference type="ARBA" id="ARBA00005902"/>
    </source>
</evidence>
<sequence length="219" mass="24745">MKSSFRKAYFTLSRSLNPNPNPSLVFICHFLPPRTVSFPLPLLVSHSQNEPFRSCCSTICFSSSMAGGDSHLLSSAHSLENQFKDLRALLEESGGLRDRIRAVVVEIESTGRLMQASLLFVHQSRPVAEVMEESKSKIGVLKERYNQLAEIVRGCPGQYYRYHGDWRSETQTVVSLLAFMHWLETGNLLLHSEAEEKLGCMFKVSSVVFWLYASIIVIL</sequence>
<keyword evidence="5" id="KW-0694">RNA-binding</keyword>
<comment type="similarity">
    <text evidence="3">Belongs to the translin family.</text>
</comment>
<dbReference type="Pfam" id="PF01997">
    <property type="entry name" value="Translin"/>
    <property type="match status" value="1"/>
</dbReference>
<evidence type="ECO:0000256" key="6">
    <source>
        <dbReference type="ARBA" id="ARBA00023125"/>
    </source>
</evidence>
<dbReference type="PANTHER" id="PTHR10741">
    <property type="entry name" value="TRANSLIN AND TRANSLIN ASSOCIATED PROTEIN X"/>
    <property type="match status" value="1"/>
</dbReference>
<dbReference type="AlphaFoldDB" id="A0A2P2K6E9"/>
<accession>A0A2P2K6E9</accession>
<evidence type="ECO:0000256" key="1">
    <source>
        <dbReference type="ARBA" id="ARBA00004123"/>
    </source>
</evidence>
<evidence type="ECO:0000313" key="8">
    <source>
        <dbReference type="EMBL" id="MBX01298.1"/>
    </source>
</evidence>
<evidence type="ECO:0000256" key="2">
    <source>
        <dbReference type="ARBA" id="ARBA00004496"/>
    </source>
</evidence>
<proteinExistence type="inferred from homology"/>
<dbReference type="InterPro" id="IPR002848">
    <property type="entry name" value="Translin_fam"/>
</dbReference>
<dbReference type="EMBL" id="GGEC01020814">
    <property type="protein sequence ID" value="MBX01298.1"/>
    <property type="molecule type" value="Transcribed_RNA"/>
</dbReference>
<keyword evidence="6" id="KW-0238">DNA-binding</keyword>
<comment type="subcellular location">
    <subcellularLocation>
        <location evidence="2">Cytoplasm</location>
    </subcellularLocation>
    <subcellularLocation>
        <location evidence="1">Nucleus</location>
    </subcellularLocation>
</comment>
<evidence type="ECO:0000256" key="5">
    <source>
        <dbReference type="ARBA" id="ARBA00022884"/>
    </source>
</evidence>
<reference evidence="8" key="1">
    <citation type="submission" date="2018-02" db="EMBL/GenBank/DDBJ databases">
        <title>Rhizophora mucronata_Transcriptome.</title>
        <authorList>
            <person name="Meera S.P."/>
            <person name="Sreeshan A."/>
            <person name="Augustine A."/>
        </authorList>
    </citation>
    <scope>NUCLEOTIDE SEQUENCE</scope>
    <source>
        <tissue evidence="8">Leaf</tissue>
    </source>
</reference>